<dbReference type="EMBL" id="MCFL01000010">
    <property type="protein sequence ID" value="ORZ37996.1"/>
    <property type="molecule type" value="Genomic_DNA"/>
</dbReference>
<feature type="compositionally biased region" description="Basic and acidic residues" evidence="1">
    <location>
        <begin position="340"/>
        <end position="351"/>
    </location>
</feature>
<accession>A0A1Y2HTS2</accession>
<reference evidence="2 3" key="1">
    <citation type="submission" date="2016-07" db="EMBL/GenBank/DDBJ databases">
        <title>Pervasive Adenine N6-methylation of Active Genes in Fungi.</title>
        <authorList>
            <consortium name="DOE Joint Genome Institute"/>
            <person name="Mondo S.J."/>
            <person name="Dannebaum R.O."/>
            <person name="Kuo R.C."/>
            <person name="Labutti K."/>
            <person name="Haridas S."/>
            <person name="Kuo A."/>
            <person name="Salamov A."/>
            <person name="Ahrendt S.R."/>
            <person name="Lipzen A."/>
            <person name="Sullivan W."/>
            <person name="Andreopoulos W.B."/>
            <person name="Clum A."/>
            <person name="Lindquist E."/>
            <person name="Daum C."/>
            <person name="Ramamoorthy G.K."/>
            <person name="Gryganskyi A."/>
            <person name="Culley D."/>
            <person name="Magnuson J.K."/>
            <person name="James T.Y."/>
            <person name="O'Malley M.A."/>
            <person name="Stajich J.E."/>
            <person name="Spatafora J.W."/>
            <person name="Visel A."/>
            <person name="Grigoriev I.V."/>
        </authorList>
    </citation>
    <scope>NUCLEOTIDE SEQUENCE [LARGE SCALE GENOMIC DNA]</scope>
    <source>
        <strain evidence="2 3">PL171</strain>
    </source>
</reference>
<protein>
    <submittedName>
        <fullName evidence="2">Uncharacterized protein</fullName>
    </submittedName>
</protein>
<evidence type="ECO:0000313" key="3">
    <source>
        <dbReference type="Proteomes" id="UP000193411"/>
    </source>
</evidence>
<name>A0A1Y2HTS2_9FUNG</name>
<proteinExistence type="predicted"/>
<feature type="region of interest" description="Disordered" evidence="1">
    <location>
        <begin position="340"/>
        <end position="367"/>
    </location>
</feature>
<evidence type="ECO:0000313" key="2">
    <source>
        <dbReference type="EMBL" id="ORZ37996.1"/>
    </source>
</evidence>
<feature type="compositionally biased region" description="Acidic residues" evidence="1">
    <location>
        <begin position="354"/>
        <end position="363"/>
    </location>
</feature>
<keyword evidence="3" id="KW-1185">Reference proteome</keyword>
<dbReference type="Proteomes" id="UP000193411">
    <property type="component" value="Unassembled WGS sequence"/>
</dbReference>
<dbReference type="AlphaFoldDB" id="A0A1Y2HTS2"/>
<comment type="caution">
    <text evidence="2">The sequence shown here is derived from an EMBL/GenBank/DDBJ whole genome shotgun (WGS) entry which is preliminary data.</text>
</comment>
<organism evidence="2 3">
    <name type="scientific">Catenaria anguillulae PL171</name>
    <dbReference type="NCBI Taxonomy" id="765915"/>
    <lineage>
        <taxon>Eukaryota</taxon>
        <taxon>Fungi</taxon>
        <taxon>Fungi incertae sedis</taxon>
        <taxon>Blastocladiomycota</taxon>
        <taxon>Blastocladiomycetes</taxon>
        <taxon>Blastocladiales</taxon>
        <taxon>Catenariaceae</taxon>
        <taxon>Catenaria</taxon>
    </lineage>
</organism>
<evidence type="ECO:0000256" key="1">
    <source>
        <dbReference type="SAM" id="MobiDB-lite"/>
    </source>
</evidence>
<gene>
    <name evidence="2" type="ORF">BCR44DRAFT_72221</name>
</gene>
<sequence>MPFTIDPAYGGSAAHCAGKPATVALAPTASAAVTDSDGPADISDLQALLALDTDEATSNPLETNAATSNVLEDDPSRWSSLGYLASSGDQSILHLNQHTPPPGGPPSFQHALSQLPGQPPLYMPPTFSHALPAPFMTISLASAASLVPPSGAPAEPLAKAWNMTTQTAVSTQDQTADVEQVPVVTAVKVISDQLAKANTKHGKNKNPRQIHDFQACAWDLVFIKDKVTAKHMVELCVPIRIDATAPGLIDLDWKAALILESQVNKGVDLNELVAGLDWSLLNGVDSAVVGEITQTQKRTIELDLAFSVVPRKRHVLVIVVNGVVCKGVPRKITVECDRNKRDRGTAKRKADAQASEEDDEADIPELSPAPVAKRVKMANPAAEHVEGLPASVAPLTPPASPQCGSHMYPEVALLRMIEQTDMFDPSIFDVIRDGKFQAEVIHKATGLLIELHIRAGASSTWAAEQIVETFAQLGRHADLLRQHSWTSSVPHPYPLHALANCARPELVDLMLDYLYPRQVRVPAPGVTTCLQSFDVDHNHMTCDLCRAFATTLALSRFNSDGRLPIHSAAWKKNSVFVMHHLRIMGAKSTFATANRRDGDFGNFFHATCGSKSAVDWLEKLWCDVIVLEADRKVVAHALRMEDDRGRTPFDMATYQFEKRKETANRTK</sequence>